<organism evidence="1 2">
    <name type="scientific">Batillaria attramentaria</name>
    <dbReference type="NCBI Taxonomy" id="370345"/>
    <lineage>
        <taxon>Eukaryota</taxon>
        <taxon>Metazoa</taxon>
        <taxon>Spiralia</taxon>
        <taxon>Lophotrochozoa</taxon>
        <taxon>Mollusca</taxon>
        <taxon>Gastropoda</taxon>
        <taxon>Caenogastropoda</taxon>
        <taxon>Sorbeoconcha</taxon>
        <taxon>Cerithioidea</taxon>
        <taxon>Batillariidae</taxon>
        <taxon>Batillaria</taxon>
    </lineage>
</organism>
<proteinExistence type="predicted"/>
<dbReference type="Proteomes" id="UP001519460">
    <property type="component" value="Unassembled WGS sequence"/>
</dbReference>
<name>A0ABD0JMC6_9CAEN</name>
<reference evidence="1 2" key="1">
    <citation type="journal article" date="2023" name="Sci. Data">
        <title>Genome assembly of the Korean intertidal mud-creeper Batillaria attramentaria.</title>
        <authorList>
            <person name="Patra A.K."/>
            <person name="Ho P.T."/>
            <person name="Jun S."/>
            <person name="Lee S.J."/>
            <person name="Kim Y."/>
            <person name="Won Y.J."/>
        </authorList>
    </citation>
    <scope>NUCLEOTIDE SEQUENCE [LARGE SCALE GENOMIC DNA]</scope>
    <source>
        <strain evidence="1">Wonlab-2016</strain>
    </source>
</reference>
<gene>
    <name evidence="1" type="ORF">BaRGS_00032645</name>
</gene>
<dbReference type="AlphaFoldDB" id="A0ABD0JMC6"/>
<evidence type="ECO:0000313" key="2">
    <source>
        <dbReference type="Proteomes" id="UP001519460"/>
    </source>
</evidence>
<evidence type="ECO:0000313" key="1">
    <source>
        <dbReference type="EMBL" id="KAK7476091.1"/>
    </source>
</evidence>
<comment type="caution">
    <text evidence="1">The sequence shown here is derived from an EMBL/GenBank/DDBJ whole genome shotgun (WGS) entry which is preliminary data.</text>
</comment>
<sequence length="92" mass="10413">MGENARTDGVAARTEEIEGTRQYRRSVAENSLYNRLCLRPVTGNTAKRDTSAWSSVKVEPIGQSIAENDELCTVLSLPRLINRRRQWLHGNQ</sequence>
<protein>
    <submittedName>
        <fullName evidence="1">Uncharacterized protein</fullName>
    </submittedName>
</protein>
<dbReference type="EMBL" id="JACVVK020000385">
    <property type="protein sequence ID" value="KAK7476091.1"/>
    <property type="molecule type" value="Genomic_DNA"/>
</dbReference>
<accession>A0ABD0JMC6</accession>
<keyword evidence="2" id="KW-1185">Reference proteome</keyword>